<dbReference type="AlphaFoldDB" id="A0A9D1FGN0"/>
<accession>A0A9D1FGN0</accession>
<comment type="caution">
    <text evidence="2">The sequence shown here is derived from an EMBL/GenBank/DDBJ whole genome shotgun (WGS) entry which is preliminary data.</text>
</comment>
<feature type="signal peptide" evidence="1">
    <location>
        <begin position="1"/>
        <end position="23"/>
    </location>
</feature>
<keyword evidence="1" id="KW-0732">Signal</keyword>
<organism evidence="2 3">
    <name type="scientific">Candidatus Galligastranaerophilus intestinavium</name>
    <dbReference type="NCBI Taxonomy" id="2840836"/>
    <lineage>
        <taxon>Bacteria</taxon>
        <taxon>Candidatus Galligastranaerophilus</taxon>
    </lineage>
</organism>
<proteinExistence type="predicted"/>
<evidence type="ECO:0000313" key="3">
    <source>
        <dbReference type="Proteomes" id="UP000886865"/>
    </source>
</evidence>
<evidence type="ECO:0000313" key="2">
    <source>
        <dbReference type="EMBL" id="HIS73471.1"/>
    </source>
</evidence>
<protein>
    <recommendedName>
        <fullName evidence="4">Glycine zipper 2TM domain-containing protein</fullName>
    </recommendedName>
</protein>
<name>A0A9D1FGN0_9BACT</name>
<feature type="chain" id="PRO_5038535731" description="Glycine zipper 2TM domain-containing protein" evidence="1">
    <location>
        <begin position="24"/>
        <end position="97"/>
    </location>
</feature>
<reference evidence="2" key="2">
    <citation type="journal article" date="2021" name="PeerJ">
        <title>Extensive microbial diversity within the chicken gut microbiome revealed by metagenomics and culture.</title>
        <authorList>
            <person name="Gilroy R."/>
            <person name="Ravi A."/>
            <person name="Getino M."/>
            <person name="Pursley I."/>
            <person name="Horton D.L."/>
            <person name="Alikhan N.F."/>
            <person name="Baker D."/>
            <person name="Gharbi K."/>
            <person name="Hall N."/>
            <person name="Watson M."/>
            <person name="Adriaenssens E.M."/>
            <person name="Foster-Nyarko E."/>
            <person name="Jarju S."/>
            <person name="Secka A."/>
            <person name="Antonio M."/>
            <person name="Oren A."/>
            <person name="Chaudhuri R.R."/>
            <person name="La Ragione R."/>
            <person name="Hildebrand F."/>
            <person name="Pallen M.J."/>
        </authorList>
    </citation>
    <scope>NUCLEOTIDE SEQUENCE</scope>
    <source>
        <strain evidence="2">CHK152-2871</strain>
    </source>
</reference>
<dbReference type="Proteomes" id="UP000886865">
    <property type="component" value="Unassembled WGS sequence"/>
</dbReference>
<reference evidence="2" key="1">
    <citation type="submission" date="2020-10" db="EMBL/GenBank/DDBJ databases">
        <authorList>
            <person name="Gilroy R."/>
        </authorList>
    </citation>
    <scope>NUCLEOTIDE SEQUENCE</scope>
    <source>
        <strain evidence="2">CHK152-2871</strain>
    </source>
</reference>
<dbReference type="EMBL" id="DVJQ01000003">
    <property type="protein sequence ID" value="HIS73471.1"/>
    <property type="molecule type" value="Genomic_DNA"/>
</dbReference>
<evidence type="ECO:0008006" key="4">
    <source>
        <dbReference type="Google" id="ProtNLM"/>
    </source>
</evidence>
<gene>
    <name evidence="2" type="ORF">IAA86_00440</name>
</gene>
<sequence>MKKMAVLFIIFGFLFVCSTPTYARCSNVGSVIGGVVAGVAIGAIATNAISRPCPPPPPPKMHKPPHKKHCHCKGPKHMTTCCNYAYPAYVNYSWRIR</sequence>
<evidence type="ECO:0000256" key="1">
    <source>
        <dbReference type="SAM" id="SignalP"/>
    </source>
</evidence>